<keyword evidence="5" id="KW-1278">Translocase</keyword>
<dbReference type="CDD" id="cd03256">
    <property type="entry name" value="ABC_PhnC_transporter"/>
    <property type="match status" value="1"/>
</dbReference>
<dbReference type="Pfam" id="PF00005">
    <property type="entry name" value="ABC_tran"/>
    <property type="match status" value="1"/>
</dbReference>
<dbReference type="PANTHER" id="PTHR43166:SF6">
    <property type="entry name" value="PHOSPHONATES IMPORT ATP-BINDING PROTEIN PHNC"/>
    <property type="match status" value="1"/>
</dbReference>
<dbReference type="InterPro" id="IPR003439">
    <property type="entry name" value="ABC_transporter-like_ATP-bd"/>
</dbReference>
<keyword evidence="4 8" id="KW-0067">ATP-binding</keyword>
<accession>M1ZBW1</accession>
<evidence type="ECO:0000313" key="9">
    <source>
        <dbReference type="Proteomes" id="UP000011704"/>
    </source>
</evidence>
<keyword evidence="1" id="KW-0813">Transport</keyword>
<dbReference type="OrthoDB" id="9802264at2"/>
<dbReference type="AlphaFoldDB" id="M1ZBW1"/>
<keyword evidence="6" id="KW-0472">Membrane</keyword>
<dbReference type="SUPFAM" id="SSF52540">
    <property type="entry name" value="P-loop containing nucleoside triphosphate hydrolases"/>
    <property type="match status" value="1"/>
</dbReference>
<dbReference type="FunCoup" id="M1ZBW1">
    <property type="interactions" value="86"/>
</dbReference>
<evidence type="ECO:0000256" key="3">
    <source>
        <dbReference type="ARBA" id="ARBA00022741"/>
    </source>
</evidence>
<protein>
    <submittedName>
        <fullName evidence="8">Phosphonates import ATP-binding protein PhnC 2</fullName>
        <ecNumber evidence="8">3.6.3.28</ecNumber>
    </submittedName>
</protein>
<dbReference type="Proteomes" id="UP000011704">
    <property type="component" value="Unassembled WGS sequence"/>
</dbReference>
<dbReference type="NCBIfam" id="TIGR02315">
    <property type="entry name" value="ABC_phnC"/>
    <property type="match status" value="1"/>
</dbReference>
<dbReference type="GO" id="GO:0015416">
    <property type="term" value="F:ABC-type phosphonate transporter activity"/>
    <property type="evidence" value="ECO:0007669"/>
    <property type="project" value="InterPro"/>
</dbReference>
<evidence type="ECO:0000256" key="4">
    <source>
        <dbReference type="ARBA" id="ARBA00022840"/>
    </source>
</evidence>
<dbReference type="Gene3D" id="3.40.50.300">
    <property type="entry name" value="P-loop containing nucleotide triphosphate hydrolases"/>
    <property type="match status" value="1"/>
</dbReference>
<dbReference type="PROSITE" id="PS50893">
    <property type="entry name" value="ABC_TRANSPORTER_2"/>
    <property type="match status" value="1"/>
</dbReference>
<evidence type="ECO:0000256" key="6">
    <source>
        <dbReference type="ARBA" id="ARBA00023136"/>
    </source>
</evidence>
<organism evidence="8 9">
    <name type="scientific">Nitrospina gracilis (strain 3/211)</name>
    <dbReference type="NCBI Taxonomy" id="1266370"/>
    <lineage>
        <taxon>Bacteria</taxon>
        <taxon>Pseudomonadati</taxon>
        <taxon>Nitrospinota/Tectimicrobiota group</taxon>
        <taxon>Nitrospinota</taxon>
        <taxon>Nitrospinia</taxon>
        <taxon>Nitrospinales</taxon>
        <taxon>Nitrospinaceae</taxon>
        <taxon>Nitrospina</taxon>
    </lineage>
</organism>
<dbReference type="InterPro" id="IPR050086">
    <property type="entry name" value="MetN_ABC_transporter-like"/>
</dbReference>
<dbReference type="GO" id="GO:0016020">
    <property type="term" value="C:membrane"/>
    <property type="evidence" value="ECO:0007669"/>
    <property type="project" value="InterPro"/>
</dbReference>
<dbReference type="InterPro" id="IPR017871">
    <property type="entry name" value="ABC_transporter-like_CS"/>
</dbReference>
<evidence type="ECO:0000313" key="8">
    <source>
        <dbReference type="EMBL" id="CCQ90720.1"/>
    </source>
</evidence>
<gene>
    <name evidence="8" type="primary">phnC</name>
    <name evidence="8" type="ORF">NITGR_360058</name>
</gene>
<feature type="domain" description="ABC transporter" evidence="7">
    <location>
        <begin position="2"/>
        <end position="246"/>
    </location>
</feature>
<dbReference type="RefSeq" id="WP_005008584.1">
    <property type="nucleotide sequence ID" value="NZ_HG422173.1"/>
</dbReference>
<dbReference type="EMBL" id="CAQJ01000040">
    <property type="protein sequence ID" value="CCQ90720.1"/>
    <property type="molecule type" value="Genomic_DNA"/>
</dbReference>
<dbReference type="InterPro" id="IPR003593">
    <property type="entry name" value="AAA+_ATPase"/>
</dbReference>
<dbReference type="HOGENOM" id="CLU_000604_1_22_0"/>
<dbReference type="GO" id="GO:0016887">
    <property type="term" value="F:ATP hydrolysis activity"/>
    <property type="evidence" value="ECO:0007669"/>
    <property type="project" value="InterPro"/>
</dbReference>
<dbReference type="InterPro" id="IPR012693">
    <property type="entry name" value="ABC_transpr_PhnC"/>
</dbReference>
<evidence type="ECO:0000259" key="7">
    <source>
        <dbReference type="PROSITE" id="PS50893"/>
    </source>
</evidence>
<proteinExistence type="predicted"/>
<comment type="caution">
    <text evidence="8">The sequence shown here is derived from an EMBL/GenBank/DDBJ whole genome shotgun (WGS) entry which is preliminary data.</text>
</comment>
<evidence type="ECO:0000256" key="2">
    <source>
        <dbReference type="ARBA" id="ARBA00022475"/>
    </source>
</evidence>
<dbReference type="InParanoid" id="M1ZBW1"/>
<evidence type="ECO:0000256" key="5">
    <source>
        <dbReference type="ARBA" id="ARBA00022967"/>
    </source>
</evidence>
<keyword evidence="3" id="KW-0547">Nucleotide-binding</keyword>
<keyword evidence="9" id="KW-1185">Reference proteome</keyword>
<sequence length="248" mass="27151">MLILDRVSKTYGDDTEAVREVSFELQPGEFAVVLGQSGAGKSTLLRCINRLVEPTAGRIALDGEDITGAPPDRLRTLRRRIGMIFQNYNLVGRNSVLTNVLAGRLGYTPPSYALLNHFSPQDVEEAHATLSRLGIADKTHRRADSLSGGQQQRVGIARALMQRPRVILADEPVASLDPATVESILETLLDINRKDGVTILCNLHVPELARRFGRRILGMKAGDLVFDTTPDALEAAQIDVLYDMPVSL</sequence>
<evidence type="ECO:0000256" key="1">
    <source>
        <dbReference type="ARBA" id="ARBA00022448"/>
    </source>
</evidence>
<name>M1ZBW1_NITG3</name>
<keyword evidence="2" id="KW-1003">Cell membrane</keyword>
<dbReference type="GO" id="GO:0005524">
    <property type="term" value="F:ATP binding"/>
    <property type="evidence" value="ECO:0007669"/>
    <property type="project" value="UniProtKB-KW"/>
</dbReference>
<reference evidence="8 9" key="1">
    <citation type="journal article" date="2013" name="Front. Microbiol.">
        <title>The genome of Nitrospina gracilis illuminates the metabolism and evolution of the major marine nitrite oxidizer.</title>
        <authorList>
            <person name="Luecker S."/>
            <person name="Nowka B."/>
            <person name="Rattei T."/>
            <person name="Spieck E."/>
            <person name="and Daims H."/>
        </authorList>
    </citation>
    <scope>NUCLEOTIDE SEQUENCE [LARGE SCALE GENOMIC DNA]</scope>
    <source>
        <strain evidence="8 9">3/211</strain>
    </source>
</reference>
<keyword evidence="8" id="KW-0378">Hydrolase</keyword>
<dbReference type="InterPro" id="IPR027417">
    <property type="entry name" value="P-loop_NTPase"/>
</dbReference>
<dbReference type="PANTHER" id="PTHR43166">
    <property type="entry name" value="AMINO ACID IMPORT ATP-BINDING PROTEIN"/>
    <property type="match status" value="1"/>
</dbReference>
<dbReference type="PROSITE" id="PS00211">
    <property type="entry name" value="ABC_TRANSPORTER_1"/>
    <property type="match status" value="1"/>
</dbReference>
<dbReference type="STRING" id="1266370.NITGR_360058"/>
<dbReference type="SMART" id="SM00382">
    <property type="entry name" value="AAA"/>
    <property type="match status" value="1"/>
</dbReference>
<dbReference type="EC" id="3.6.3.28" evidence="8"/>